<organism evidence="2 3">
    <name type="scientific">Aequorivita aurantiaca</name>
    <dbReference type="NCBI Taxonomy" id="3053356"/>
    <lineage>
        <taxon>Bacteria</taxon>
        <taxon>Pseudomonadati</taxon>
        <taxon>Bacteroidota</taxon>
        <taxon>Flavobacteriia</taxon>
        <taxon>Flavobacteriales</taxon>
        <taxon>Flavobacteriaceae</taxon>
        <taxon>Aequorivita</taxon>
    </lineage>
</organism>
<keyword evidence="1" id="KW-0732">Signal</keyword>
<feature type="signal peptide" evidence="1">
    <location>
        <begin position="1"/>
        <end position="19"/>
    </location>
</feature>
<name>A0ABT8DJ92_9FLAO</name>
<reference evidence="2 3" key="1">
    <citation type="submission" date="2023-06" db="EMBL/GenBank/DDBJ databases">
        <authorList>
            <person name="Ye Y.-Q."/>
            <person name="Du Z.-J."/>
        </authorList>
    </citation>
    <scope>NUCLEOTIDE SEQUENCE [LARGE SCALE GENOMIC DNA]</scope>
    <source>
        <strain evidence="2 3">SDUM287046</strain>
    </source>
</reference>
<dbReference type="Proteomes" id="UP001244787">
    <property type="component" value="Unassembled WGS sequence"/>
</dbReference>
<evidence type="ECO:0000256" key="1">
    <source>
        <dbReference type="SAM" id="SignalP"/>
    </source>
</evidence>
<protein>
    <submittedName>
        <fullName evidence="2">DUF4835 family protein</fullName>
    </submittedName>
</protein>
<sequence>MRKFILLFIVAIAMFPAHAQELNCTITIDAVQTGQPNLQIFKTLETQLREFVNNTNWTDNEYKNQERIDCNMSLVISQFDGDNFTGTLQIQSSRPAFESTYDSPVYNYYDKQLTFNYKEYEPLNFNINTFGSNLVSVIAFHVYTIIGLDADTYVLNGGTPYFEIAKQITNTAASSNFPGWRSTDGNQSRFRYNDALLSSVYKEFHEVMYQYHRNGMDVMATDQKLAKQKIADAINQLKGINDRRPNSYLVRTFFDAKSDEIQAIFSGGPQVDITQLVENLNRLAPTNRTNWAEIKF</sequence>
<dbReference type="InterPro" id="IPR032274">
    <property type="entry name" value="DUF4835"/>
</dbReference>
<accession>A0ABT8DJ92</accession>
<dbReference type="EMBL" id="JAUGQQ010000016">
    <property type="protein sequence ID" value="MDN3725445.1"/>
    <property type="molecule type" value="Genomic_DNA"/>
</dbReference>
<evidence type="ECO:0000313" key="2">
    <source>
        <dbReference type="EMBL" id="MDN3725445.1"/>
    </source>
</evidence>
<comment type="caution">
    <text evidence="2">The sequence shown here is derived from an EMBL/GenBank/DDBJ whole genome shotgun (WGS) entry which is preliminary data.</text>
</comment>
<proteinExistence type="predicted"/>
<evidence type="ECO:0000313" key="3">
    <source>
        <dbReference type="Proteomes" id="UP001244787"/>
    </source>
</evidence>
<dbReference type="Pfam" id="PF16119">
    <property type="entry name" value="DUF4835"/>
    <property type="match status" value="1"/>
</dbReference>
<gene>
    <name evidence="2" type="ORF">QRD02_13735</name>
</gene>
<feature type="chain" id="PRO_5046077367" evidence="1">
    <location>
        <begin position="20"/>
        <end position="296"/>
    </location>
</feature>
<dbReference type="RefSeq" id="WP_290255536.1">
    <property type="nucleotide sequence ID" value="NZ_JAUGQQ010000016.1"/>
</dbReference>
<keyword evidence="3" id="KW-1185">Reference proteome</keyword>